<dbReference type="PRINTS" id="PR01506">
    <property type="entry name" value="TATBPROTEIN"/>
</dbReference>
<dbReference type="GO" id="GO:0008320">
    <property type="term" value="F:protein transmembrane transporter activity"/>
    <property type="evidence" value="ECO:0007669"/>
    <property type="project" value="InterPro"/>
</dbReference>
<dbReference type="PANTHER" id="PTHR33162:SF1">
    <property type="entry name" value="SEC-INDEPENDENT PROTEIN TRANSLOCASE PROTEIN TATA, CHLOROPLASTIC"/>
    <property type="match status" value="1"/>
</dbReference>
<dbReference type="GO" id="GO:0043953">
    <property type="term" value="P:protein transport by the Tat complex"/>
    <property type="evidence" value="ECO:0007669"/>
    <property type="project" value="InterPro"/>
</dbReference>
<evidence type="ECO:0000313" key="10">
    <source>
        <dbReference type="EMBL" id="HGV55513.1"/>
    </source>
</evidence>
<dbReference type="EMBL" id="DSZU01000094">
    <property type="protein sequence ID" value="HGV55513.1"/>
    <property type="molecule type" value="Genomic_DNA"/>
</dbReference>
<proteinExistence type="predicted"/>
<dbReference type="GO" id="GO:0016020">
    <property type="term" value="C:membrane"/>
    <property type="evidence" value="ECO:0007669"/>
    <property type="project" value="UniProtKB-SubCell"/>
</dbReference>
<dbReference type="Pfam" id="PF02416">
    <property type="entry name" value="TatA_B_E"/>
    <property type="match status" value="1"/>
</dbReference>
<dbReference type="PANTHER" id="PTHR33162">
    <property type="entry name" value="SEC-INDEPENDENT PROTEIN TRANSLOCASE PROTEIN TATA, CHLOROPLASTIC"/>
    <property type="match status" value="1"/>
</dbReference>
<comment type="caution">
    <text evidence="10">The sequence shown here is derived from an EMBL/GenBank/DDBJ whole genome shotgun (WGS) entry which is preliminary data.</text>
</comment>
<dbReference type="AlphaFoldDB" id="A0A832GM17"/>
<keyword evidence="9" id="KW-0175">Coiled coil</keyword>
<keyword evidence="3" id="KW-1003">Cell membrane</keyword>
<evidence type="ECO:0000256" key="7">
    <source>
        <dbReference type="ARBA" id="ARBA00023010"/>
    </source>
</evidence>
<keyword evidence="6" id="KW-1133">Transmembrane helix</keyword>
<feature type="coiled-coil region" evidence="9">
    <location>
        <begin position="36"/>
        <end position="79"/>
    </location>
</feature>
<evidence type="ECO:0000256" key="4">
    <source>
        <dbReference type="ARBA" id="ARBA00022692"/>
    </source>
</evidence>
<organism evidence="10">
    <name type="scientific">Caldimicrobium thiodismutans</name>
    <dbReference type="NCBI Taxonomy" id="1653476"/>
    <lineage>
        <taxon>Bacteria</taxon>
        <taxon>Pseudomonadati</taxon>
        <taxon>Thermodesulfobacteriota</taxon>
        <taxon>Thermodesulfobacteria</taxon>
        <taxon>Thermodesulfobacteriales</taxon>
        <taxon>Thermodesulfobacteriaceae</taxon>
        <taxon>Caldimicrobium</taxon>
    </lineage>
</organism>
<keyword evidence="8" id="KW-0472">Membrane</keyword>
<protein>
    <submittedName>
        <fullName evidence="10">Twin-arginine translocase subunit TatB</fullName>
    </submittedName>
</protein>
<reference evidence="10" key="1">
    <citation type="journal article" date="2020" name="mSystems">
        <title>Genome- and Community-Level Interaction Insights into Carbon Utilization and Element Cycling Functions of Hydrothermarchaeota in Hydrothermal Sediment.</title>
        <authorList>
            <person name="Zhou Z."/>
            <person name="Liu Y."/>
            <person name="Xu W."/>
            <person name="Pan J."/>
            <person name="Luo Z.H."/>
            <person name="Li M."/>
        </authorList>
    </citation>
    <scope>NUCLEOTIDE SEQUENCE [LARGE SCALE GENOMIC DNA]</scope>
    <source>
        <strain evidence="10">SpSt-605</strain>
    </source>
</reference>
<dbReference type="InterPro" id="IPR018448">
    <property type="entry name" value="TatB"/>
</dbReference>
<keyword evidence="7" id="KW-0811">Translocation</keyword>
<evidence type="ECO:0000256" key="5">
    <source>
        <dbReference type="ARBA" id="ARBA00022927"/>
    </source>
</evidence>
<dbReference type="InterPro" id="IPR003369">
    <property type="entry name" value="TatA/B/E"/>
</dbReference>
<evidence type="ECO:0000256" key="9">
    <source>
        <dbReference type="SAM" id="Coils"/>
    </source>
</evidence>
<name>A0A832GM17_9BACT</name>
<sequence>MFNIGFSEALIIFLVALIVLGPEKLPEVGRFLGRLSIEVKRAIDELKRELELEEVEKDIKEAREELEKLKEEVTDPMKLLDKIDPKDHGQTKSS</sequence>
<keyword evidence="4" id="KW-0812">Transmembrane</keyword>
<accession>A0A832GM17</accession>
<keyword evidence="2" id="KW-0813">Transport</keyword>
<evidence type="ECO:0000256" key="6">
    <source>
        <dbReference type="ARBA" id="ARBA00022989"/>
    </source>
</evidence>
<evidence type="ECO:0000256" key="8">
    <source>
        <dbReference type="ARBA" id="ARBA00023136"/>
    </source>
</evidence>
<keyword evidence="5" id="KW-0653">Protein transport</keyword>
<dbReference type="Gene3D" id="1.20.5.3310">
    <property type="match status" value="1"/>
</dbReference>
<evidence type="ECO:0000256" key="2">
    <source>
        <dbReference type="ARBA" id="ARBA00022448"/>
    </source>
</evidence>
<evidence type="ECO:0000256" key="3">
    <source>
        <dbReference type="ARBA" id="ARBA00022475"/>
    </source>
</evidence>
<evidence type="ECO:0000256" key="1">
    <source>
        <dbReference type="ARBA" id="ARBA00004167"/>
    </source>
</evidence>
<comment type="subcellular location">
    <subcellularLocation>
        <location evidence="1">Membrane</location>
        <topology evidence="1">Single-pass membrane protein</topology>
    </subcellularLocation>
</comment>
<dbReference type="NCBIfam" id="TIGR01410">
    <property type="entry name" value="tatB"/>
    <property type="match status" value="1"/>
</dbReference>
<gene>
    <name evidence="10" type="primary">tatB</name>
    <name evidence="10" type="ORF">ENT73_05450</name>
</gene>